<dbReference type="InterPro" id="IPR027935">
    <property type="entry name" value="Di19_C"/>
</dbReference>
<feature type="compositionally biased region" description="Pro residues" evidence="1">
    <location>
        <begin position="1"/>
        <end position="13"/>
    </location>
</feature>
<dbReference type="Pfam" id="PF14571">
    <property type="entry name" value="Di19_C"/>
    <property type="match status" value="1"/>
</dbReference>
<reference evidence="4" key="2">
    <citation type="submission" date="2025-08" db="UniProtKB">
        <authorList>
            <consortium name="RefSeq"/>
        </authorList>
    </citation>
    <scope>IDENTIFICATION</scope>
    <source>
        <tissue evidence="4">Leaf</tissue>
    </source>
</reference>
<evidence type="ECO:0000313" key="4">
    <source>
        <dbReference type="RefSeq" id="XP_020103670.1"/>
    </source>
</evidence>
<evidence type="ECO:0000256" key="1">
    <source>
        <dbReference type="SAM" id="MobiDB-lite"/>
    </source>
</evidence>
<dbReference type="PANTHER" id="PTHR31875:SF26">
    <property type="entry name" value="PROTEIN DEHYDRATION-INDUCED 19-RELATED"/>
    <property type="match status" value="1"/>
</dbReference>
<feature type="domain" description="Di19 C-terminal" evidence="2">
    <location>
        <begin position="130"/>
        <end position="229"/>
    </location>
</feature>
<dbReference type="OrthoDB" id="6270329at2759"/>
<dbReference type="InterPro" id="IPR033347">
    <property type="entry name" value="Di19"/>
</dbReference>
<feature type="region of interest" description="Disordered" evidence="1">
    <location>
        <begin position="1"/>
        <end position="42"/>
    </location>
</feature>
<proteinExistence type="predicted"/>
<feature type="region of interest" description="Disordered" evidence="1">
    <location>
        <begin position="195"/>
        <end position="214"/>
    </location>
</feature>
<dbReference type="PANTHER" id="PTHR31875">
    <property type="entry name" value="PROTEIN DEHYDRATION-INDUCED 19"/>
    <property type="match status" value="1"/>
</dbReference>
<accession>A0A6P5GE60</accession>
<gene>
    <name evidence="4" type="primary">LOC109720773</name>
</gene>
<sequence>MPIPGAASPPPPRRGASNRDTICTSPSKRSEAVAATTRRRENSTAPSAARILILWGFVATSMTSTPSRLKMGYVPFVLRGLGRTWPGTWLCSMGVTSRQTTINLIFSLTENHVHRRRRFRKAPSGTHSIFSLLRKDLRDGNLQSLFGGSSYMAAPPTAAPDPFLSSLIYTLPMTESKDSQSENLDCEIPVNRSLDGKTVERVEPSLSDKDQKERAQRSEFVKELVLSTIFNDPL</sequence>
<organism evidence="3 4">
    <name type="scientific">Ananas comosus</name>
    <name type="common">Pineapple</name>
    <name type="synonym">Ananas ananas</name>
    <dbReference type="NCBI Taxonomy" id="4615"/>
    <lineage>
        <taxon>Eukaryota</taxon>
        <taxon>Viridiplantae</taxon>
        <taxon>Streptophyta</taxon>
        <taxon>Embryophyta</taxon>
        <taxon>Tracheophyta</taxon>
        <taxon>Spermatophyta</taxon>
        <taxon>Magnoliopsida</taxon>
        <taxon>Liliopsida</taxon>
        <taxon>Poales</taxon>
        <taxon>Bromeliaceae</taxon>
        <taxon>Bromelioideae</taxon>
        <taxon>Ananas</taxon>
    </lineage>
</organism>
<dbReference type="GeneID" id="109720773"/>
<evidence type="ECO:0000313" key="3">
    <source>
        <dbReference type="Proteomes" id="UP000515123"/>
    </source>
</evidence>
<dbReference type="RefSeq" id="XP_020103670.1">
    <property type="nucleotide sequence ID" value="XM_020248081.1"/>
</dbReference>
<evidence type="ECO:0000259" key="2">
    <source>
        <dbReference type="Pfam" id="PF14571"/>
    </source>
</evidence>
<dbReference type="AlphaFoldDB" id="A0A6P5GE60"/>
<reference evidence="3" key="1">
    <citation type="journal article" date="2015" name="Nat. Genet.">
        <title>The pineapple genome and the evolution of CAM photosynthesis.</title>
        <authorList>
            <person name="Ming R."/>
            <person name="VanBuren R."/>
            <person name="Wai C.M."/>
            <person name="Tang H."/>
            <person name="Schatz M.C."/>
            <person name="Bowers J.E."/>
            <person name="Lyons E."/>
            <person name="Wang M.L."/>
            <person name="Chen J."/>
            <person name="Biggers E."/>
            <person name="Zhang J."/>
            <person name="Huang L."/>
            <person name="Zhang L."/>
            <person name="Miao W."/>
            <person name="Zhang J."/>
            <person name="Ye Z."/>
            <person name="Miao C."/>
            <person name="Lin Z."/>
            <person name="Wang H."/>
            <person name="Zhou H."/>
            <person name="Yim W.C."/>
            <person name="Priest H.D."/>
            <person name="Zheng C."/>
            <person name="Woodhouse M."/>
            <person name="Edger P.P."/>
            <person name="Guyot R."/>
            <person name="Guo H.B."/>
            <person name="Guo H."/>
            <person name="Zheng G."/>
            <person name="Singh R."/>
            <person name="Sharma A."/>
            <person name="Min X."/>
            <person name="Zheng Y."/>
            <person name="Lee H."/>
            <person name="Gurtowski J."/>
            <person name="Sedlazeck F.J."/>
            <person name="Harkess A."/>
            <person name="McKain M.R."/>
            <person name="Liao Z."/>
            <person name="Fang J."/>
            <person name="Liu J."/>
            <person name="Zhang X."/>
            <person name="Zhang Q."/>
            <person name="Hu W."/>
            <person name="Qin Y."/>
            <person name="Wang K."/>
            <person name="Chen L.Y."/>
            <person name="Shirley N."/>
            <person name="Lin Y.R."/>
            <person name="Liu L.Y."/>
            <person name="Hernandez A.G."/>
            <person name="Wright C.L."/>
            <person name="Bulone V."/>
            <person name="Tuskan G.A."/>
            <person name="Heath K."/>
            <person name="Zee F."/>
            <person name="Moore P.H."/>
            <person name="Sunkar R."/>
            <person name="Leebens-Mack J.H."/>
            <person name="Mockler T."/>
            <person name="Bennetzen J.L."/>
            <person name="Freeling M."/>
            <person name="Sankoff D."/>
            <person name="Paterson A.H."/>
            <person name="Zhu X."/>
            <person name="Yang X."/>
            <person name="Smith J.A."/>
            <person name="Cushman J.C."/>
            <person name="Paull R.E."/>
            <person name="Yu Q."/>
        </authorList>
    </citation>
    <scope>NUCLEOTIDE SEQUENCE [LARGE SCALE GENOMIC DNA]</scope>
    <source>
        <strain evidence="3">cv. F153</strain>
    </source>
</reference>
<name>A0A6P5GE60_ANACO</name>
<keyword evidence="3" id="KW-1185">Reference proteome</keyword>
<dbReference type="Proteomes" id="UP000515123">
    <property type="component" value="Linkage group 14"/>
</dbReference>
<feature type="compositionally biased region" description="Polar residues" evidence="1">
    <location>
        <begin position="18"/>
        <end position="27"/>
    </location>
</feature>
<protein>
    <submittedName>
        <fullName evidence="4">Protein DEHYDRATION-INDUCED 19 homolog 2-like isoform X1</fullName>
    </submittedName>
</protein>